<feature type="domain" description="Carbohydrate kinase PfkB" evidence="6">
    <location>
        <begin position="34"/>
        <end position="352"/>
    </location>
</feature>
<dbReference type="PANTHER" id="PTHR42742">
    <property type="entry name" value="TRANSCRIPTIONAL REPRESSOR MPRA"/>
    <property type="match status" value="1"/>
</dbReference>
<comment type="caution">
    <text evidence="7">The sequence shown here is derived from an EMBL/GenBank/DDBJ whole genome shotgun (WGS) entry which is preliminary data.</text>
</comment>
<dbReference type="Gene3D" id="3.40.1190.20">
    <property type="match status" value="1"/>
</dbReference>
<dbReference type="InterPro" id="IPR002173">
    <property type="entry name" value="Carboh/pur_kinase_PfkB_CS"/>
</dbReference>
<feature type="region of interest" description="Disordered" evidence="5">
    <location>
        <begin position="366"/>
        <end position="387"/>
    </location>
</feature>
<reference evidence="7 8" key="1">
    <citation type="submission" date="2024-09" db="EMBL/GenBank/DDBJ databases">
        <authorList>
            <person name="Sun Q."/>
            <person name="Mori K."/>
        </authorList>
    </citation>
    <scope>NUCLEOTIDE SEQUENCE [LARGE SCALE GENOMIC DNA]</scope>
    <source>
        <strain evidence="7 8">TISTR 1856</strain>
    </source>
</reference>
<dbReference type="InterPro" id="IPR011051">
    <property type="entry name" value="RmlC_Cupin_sf"/>
</dbReference>
<dbReference type="InterPro" id="IPR011611">
    <property type="entry name" value="PfkB_dom"/>
</dbReference>
<protein>
    <submittedName>
        <fullName evidence="7">PfkB family carbohydrate kinase</fullName>
    </submittedName>
</protein>
<keyword evidence="2" id="KW-0479">Metal-binding</keyword>
<gene>
    <name evidence="7" type="ORF">ACFFVI_00090</name>
</gene>
<dbReference type="PANTHER" id="PTHR42742:SF3">
    <property type="entry name" value="FRUCTOKINASE"/>
    <property type="match status" value="1"/>
</dbReference>
<dbReference type="SUPFAM" id="SSF51182">
    <property type="entry name" value="RmlC-like cupins"/>
    <property type="match status" value="1"/>
</dbReference>
<evidence type="ECO:0000256" key="4">
    <source>
        <dbReference type="ARBA" id="ARBA00022833"/>
    </source>
</evidence>
<dbReference type="GO" id="GO:0016301">
    <property type="term" value="F:kinase activity"/>
    <property type="evidence" value="ECO:0007669"/>
    <property type="project" value="UniProtKB-KW"/>
</dbReference>
<dbReference type="SUPFAM" id="SSF53613">
    <property type="entry name" value="Ribokinase-like"/>
    <property type="match status" value="1"/>
</dbReference>
<dbReference type="InterPro" id="IPR014710">
    <property type="entry name" value="RmlC-like_jellyroll"/>
</dbReference>
<accession>A0ABV5LMN6</accession>
<evidence type="ECO:0000313" key="8">
    <source>
        <dbReference type="Proteomes" id="UP001589748"/>
    </source>
</evidence>
<dbReference type="InterPro" id="IPR051804">
    <property type="entry name" value="Carb_Metab_Reg_Kinase/Isom"/>
</dbReference>
<evidence type="ECO:0000313" key="7">
    <source>
        <dbReference type="EMBL" id="MFB9375358.1"/>
    </source>
</evidence>
<name>A0ABV5LMN6_9ACTN</name>
<dbReference type="InterPro" id="IPR029056">
    <property type="entry name" value="Ribokinase-like"/>
</dbReference>
<dbReference type="PROSITE" id="PS51257">
    <property type="entry name" value="PROKAR_LIPOPROTEIN"/>
    <property type="match status" value="1"/>
</dbReference>
<evidence type="ECO:0000256" key="2">
    <source>
        <dbReference type="ARBA" id="ARBA00022723"/>
    </source>
</evidence>
<keyword evidence="4" id="KW-0862">Zinc</keyword>
<dbReference type="PROSITE" id="PS00584">
    <property type="entry name" value="PFKB_KINASES_2"/>
    <property type="match status" value="1"/>
</dbReference>
<organism evidence="7 8">
    <name type="scientific">Kineococcus gynurae</name>
    <dbReference type="NCBI Taxonomy" id="452979"/>
    <lineage>
        <taxon>Bacteria</taxon>
        <taxon>Bacillati</taxon>
        <taxon>Actinomycetota</taxon>
        <taxon>Actinomycetes</taxon>
        <taxon>Kineosporiales</taxon>
        <taxon>Kineosporiaceae</taxon>
        <taxon>Kineococcus</taxon>
    </lineage>
</organism>
<dbReference type="Pfam" id="PF00294">
    <property type="entry name" value="PfkB"/>
    <property type="match status" value="1"/>
</dbReference>
<keyword evidence="8" id="KW-1185">Reference proteome</keyword>
<sequence length="710" mass="73311">MRRHRSSREIAAAVFFAGLACATLGGMGQRCLPVAVVGHLCVDLAPRLREAAVLEPGRLFDVGPLGVSLGGCVANTGSRLLELGVDAHLAATVGDDDLAEVVRAAALRSFGERVTLDVEPGAGTSYSVVVEPPGQDRTFWHHSGANDAFTGGTLPPGDVVHVGYPSLLPGLLAKDGTPLLDLLRRASARGSTTSLDLAVVDEKSAAGQRDWADLFARVLPLVDVLSPSLDDLLSALRIDPGTTPRLDLADELAGRLLGWGAAVAVVSAGAEGLVVRTAGRERLERAGSALAPRAEAWAGRRFRRPVIAPRRIVSTNGAGDAATAGLLAAVAAGADPETAALVAVTVAATVIAGDRVTPTLLEDLVTPAPTTPSAPGDPAAGAAPSAPLLLPANQPRGRFYRGGAAIGAFRGTGAAEEFTPEDWVGSVTCVRGEPGIGETSLPDGVRLRDAVAADPEGWLGAAHVAAFGADTKLLVKLLDAGQRLPVHAHPHDDFAQTHCGTAHGKAEAWYILSPGEVWLGLARDLDAETLGRLVTEQDIDTLLGAMHRIPVAAGDRVYVPPGVLHAIGQGILLAEVQEPEDLSILLEWRDFELDGATDGHLDLGFPLALSAVEHSARSREQVEALLTRADDPGPGLPVAAEEYFRLDRHDVRGSAELEAGFAILVVTEGPLEIGGVPAPAGSTLLVAAAAGGLTVRGNGELLACRPPVAR</sequence>
<evidence type="ECO:0000259" key="6">
    <source>
        <dbReference type="Pfam" id="PF00294"/>
    </source>
</evidence>
<dbReference type="CDD" id="cd07010">
    <property type="entry name" value="cupin_PMI_type_I_N_bac"/>
    <property type="match status" value="1"/>
</dbReference>
<evidence type="ECO:0000256" key="1">
    <source>
        <dbReference type="ARBA" id="ARBA00022679"/>
    </source>
</evidence>
<dbReference type="RefSeq" id="WP_380155300.1">
    <property type="nucleotide sequence ID" value="NZ_JBHMDM010000001.1"/>
</dbReference>
<dbReference type="Gene3D" id="2.60.120.10">
    <property type="entry name" value="Jelly Rolls"/>
    <property type="match status" value="2"/>
</dbReference>
<dbReference type="Proteomes" id="UP001589748">
    <property type="component" value="Unassembled WGS sequence"/>
</dbReference>
<evidence type="ECO:0000256" key="3">
    <source>
        <dbReference type="ARBA" id="ARBA00022777"/>
    </source>
</evidence>
<dbReference type="EMBL" id="JBHMDM010000001">
    <property type="protein sequence ID" value="MFB9375358.1"/>
    <property type="molecule type" value="Genomic_DNA"/>
</dbReference>
<evidence type="ECO:0000256" key="5">
    <source>
        <dbReference type="SAM" id="MobiDB-lite"/>
    </source>
</evidence>
<proteinExistence type="predicted"/>
<keyword evidence="1" id="KW-0808">Transferase</keyword>
<keyword evidence="3 7" id="KW-0418">Kinase</keyword>